<name>K0R9F0_THAOC</name>
<feature type="region of interest" description="Disordered" evidence="1">
    <location>
        <begin position="62"/>
        <end position="113"/>
    </location>
</feature>
<dbReference type="Gene3D" id="3.40.1570.10">
    <property type="entry name" value="HemS/ChuS/ChuX like domains"/>
    <property type="match status" value="1"/>
</dbReference>
<evidence type="ECO:0000256" key="1">
    <source>
        <dbReference type="SAM" id="MobiDB-lite"/>
    </source>
</evidence>
<organism evidence="2 3">
    <name type="scientific">Thalassiosira oceanica</name>
    <name type="common">Marine diatom</name>
    <dbReference type="NCBI Taxonomy" id="159749"/>
    <lineage>
        <taxon>Eukaryota</taxon>
        <taxon>Sar</taxon>
        <taxon>Stramenopiles</taxon>
        <taxon>Ochrophyta</taxon>
        <taxon>Bacillariophyta</taxon>
        <taxon>Coscinodiscophyceae</taxon>
        <taxon>Thalassiosirophycidae</taxon>
        <taxon>Thalassiosirales</taxon>
        <taxon>Thalassiosiraceae</taxon>
        <taxon>Thalassiosira</taxon>
    </lineage>
</organism>
<evidence type="ECO:0000313" key="3">
    <source>
        <dbReference type="Proteomes" id="UP000266841"/>
    </source>
</evidence>
<comment type="caution">
    <text evidence="2">The sequence shown here is derived from an EMBL/GenBank/DDBJ whole genome shotgun (WGS) entry which is preliminary data.</text>
</comment>
<accession>K0R9F0</accession>
<dbReference type="OrthoDB" id="42588at2759"/>
<sequence length="298" mass="32073">MIARLPCLHRVGSKPFQKGLSLHLEDEVYQCHNSPFAIASASVVSAATETLTLLRDERSRSDRIERDADADASSSSPWTRPWGGGDGPKTAPPIKNVPRDGVSTGPSSPSLPPDLDMNHLRLLFLLLLSCGSAFQLRGQTAHTNAVRPATSSASSWTLGGLPAASSSDVAEERDDVTSIAEQILDDFHSSDLDWRIIVIGGGAILETTQRLGPISKASTSPKTGERLLTFASEDKSFEFHVKVEQVSKICLVSSERCVARFLMDGGKPICSLLLADKSSRGNEWFGALIQKYGTEIAI</sequence>
<dbReference type="eggNOG" id="ENOG502T0VT">
    <property type="taxonomic scope" value="Eukaryota"/>
</dbReference>
<gene>
    <name evidence="2" type="ORF">THAOC_31398</name>
</gene>
<keyword evidence="3" id="KW-1185">Reference proteome</keyword>
<protein>
    <submittedName>
        <fullName evidence="2">Uncharacterized protein</fullName>
    </submittedName>
</protein>
<dbReference type="Proteomes" id="UP000266841">
    <property type="component" value="Unassembled WGS sequence"/>
</dbReference>
<evidence type="ECO:0000313" key="2">
    <source>
        <dbReference type="EMBL" id="EJK49695.1"/>
    </source>
</evidence>
<dbReference type="InterPro" id="IPR053733">
    <property type="entry name" value="Heme_Transport_Util_sf"/>
</dbReference>
<dbReference type="AlphaFoldDB" id="K0R9F0"/>
<reference evidence="2 3" key="1">
    <citation type="journal article" date="2012" name="Genome Biol.">
        <title>Genome and low-iron response of an oceanic diatom adapted to chronic iron limitation.</title>
        <authorList>
            <person name="Lommer M."/>
            <person name="Specht M."/>
            <person name="Roy A.S."/>
            <person name="Kraemer L."/>
            <person name="Andreson R."/>
            <person name="Gutowska M.A."/>
            <person name="Wolf J."/>
            <person name="Bergner S.V."/>
            <person name="Schilhabel M.B."/>
            <person name="Klostermeier U.C."/>
            <person name="Beiko R.G."/>
            <person name="Rosenstiel P."/>
            <person name="Hippler M."/>
            <person name="Laroche J."/>
        </authorList>
    </citation>
    <scope>NUCLEOTIDE SEQUENCE [LARGE SCALE GENOMIC DNA]</scope>
    <source>
        <strain evidence="2 3">CCMP1005</strain>
    </source>
</reference>
<proteinExistence type="predicted"/>
<dbReference type="EMBL" id="AGNL01044521">
    <property type="protein sequence ID" value="EJK49695.1"/>
    <property type="molecule type" value="Genomic_DNA"/>
</dbReference>